<dbReference type="Gene3D" id="3.40.50.1000">
    <property type="entry name" value="HAD superfamily/HAD-like"/>
    <property type="match status" value="1"/>
</dbReference>
<sequence length="651" mass="73596">MAAQQRSHGGSSASQRIIRPMNLASFDIFDTALVRRCGRPETVWRLMGSRLWAEDTAQAAVFYNWRAHAEKGPLATINSIYAVPEAGSFAPYTADQLRQAEMEEEARQLCVNPKVKSVIESHRQKGDKILFISDMYLPSAFLADILRREGCLTGDEKVVVSCEAGACKHQQGRLYAEVAKSDIARTVDSWIHYGDNRFSDVRYARKHGIKAVHVTAPFTATERLWMAMSSTLWNGWQMSALAGIARNVRLKFGDTPVVRMAADFVAPAYISYVRFVIAEARRKGIKRLYFLNRDSYILLKIAEQLPHDGIELRYLYVSRRSLMVPYLRECRDEDYIAIADRNNLIGRDSDHLLWQLQYTRAELQAAYGMELPFRRIINASQQQQFMDMLFRNDSFTPEFKKRADGQFELLKEYFRQEGLLDDAKTAMVDVGWLGTSRLMINRLIKDCGGQPTTFFYMGVRADVISPLAGDYVSYFQPGQLDTNATALIENYFSASPYPSTGSYACDETTGAVVPVFSDNGIMTETPIVRANVDVATEMAGQIAQYHLDDSSIMFRWASVSLDALSHLKVDDVDFTPLLQADVFDGTPTAKKLSLVELFKIAFLGDRITIFDPASLRLTLGQPLGRLLATANTYSRRLRRYLYKMRTGFKGV</sequence>
<comment type="caution">
    <text evidence="1">The sequence shown here is derived from an EMBL/GenBank/DDBJ whole genome shotgun (WGS) entry which is preliminary data.</text>
</comment>
<reference evidence="1" key="1">
    <citation type="journal article" date="2021" name="PeerJ">
        <title>Extensive microbial diversity within the chicken gut microbiome revealed by metagenomics and culture.</title>
        <authorList>
            <person name="Gilroy R."/>
            <person name="Ravi A."/>
            <person name="Getino M."/>
            <person name="Pursley I."/>
            <person name="Horton D.L."/>
            <person name="Alikhan N.F."/>
            <person name="Baker D."/>
            <person name="Gharbi K."/>
            <person name="Hall N."/>
            <person name="Watson M."/>
            <person name="Adriaenssens E.M."/>
            <person name="Foster-Nyarko E."/>
            <person name="Jarju S."/>
            <person name="Secka A."/>
            <person name="Antonio M."/>
            <person name="Oren A."/>
            <person name="Chaudhuri R.R."/>
            <person name="La Ragione R."/>
            <person name="Hildebrand F."/>
            <person name="Pallen M.J."/>
        </authorList>
    </citation>
    <scope>NUCLEOTIDE SEQUENCE</scope>
    <source>
        <strain evidence="1">4100</strain>
    </source>
</reference>
<accession>A0A921JJ59</accession>
<dbReference type="Proteomes" id="UP000711407">
    <property type="component" value="Unassembled WGS sequence"/>
</dbReference>
<dbReference type="EMBL" id="DYXT01000048">
    <property type="protein sequence ID" value="HJE39943.1"/>
    <property type="molecule type" value="Genomic_DNA"/>
</dbReference>
<reference evidence="1" key="2">
    <citation type="submission" date="2021-09" db="EMBL/GenBank/DDBJ databases">
        <authorList>
            <person name="Gilroy R."/>
        </authorList>
    </citation>
    <scope>NUCLEOTIDE SEQUENCE</scope>
    <source>
        <strain evidence="1">4100</strain>
    </source>
</reference>
<evidence type="ECO:0008006" key="3">
    <source>
        <dbReference type="Google" id="ProtNLM"/>
    </source>
</evidence>
<evidence type="ECO:0000313" key="1">
    <source>
        <dbReference type="EMBL" id="HJE39943.1"/>
    </source>
</evidence>
<protein>
    <recommendedName>
        <fullName evidence="3">Hydrolase</fullName>
    </recommendedName>
</protein>
<dbReference type="SUPFAM" id="SSF56784">
    <property type="entry name" value="HAD-like"/>
    <property type="match status" value="1"/>
</dbReference>
<name>A0A921JJ59_9BACT</name>
<dbReference type="InterPro" id="IPR036412">
    <property type="entry name" value="HAD-like_sf"/>
</dbReference>
<proteinExistence type="predicted"/>
<dbReference type="AlphaFoldDB" id="A0A921JJ59"/>
<gene>
    <name evidence="1" type="ORF">K8V47_09330</name>
</gene>
<organism evidence="1 2">
    <name type="scientific">Candidatus Amulumruptor caecigallinarius</name>
    <dbReference type="NCBI Taxonomy" id="2109911"/>
    <lineage>
        <taxon>Bacteria</taxon>
        <taxon>Pseudomonadati</taxon>
        <taxon>Bacteroidota</taxon>
        <taxon>Bacteroidia</taxon>
        <taxon>Bacteroidales</taxon>
        <taxon>Muribaculaceae</taxon>
        <taxon>Candidatus Amulumruptor</taxon>
    </lineage>
</organism>
<evidence type="ECO:0000313" key="2">
    <source>
        <dbReference type="Proteomes" id="UP000711407"/>
    </source>
</evidence>
<dbReference type="InterPro" id="IPR023214">
    <property type="entry name" value="HAD_sf"/>
</dbReference>